<comment type="caution">
    <text evidence="1">The sequence shown here is derived from an EMBL/GenBank/DDBJ whole genome shotgun (WGS) entry which is preliminary data.</text>
</comment>
<sequence length="105" mass="12402">MDAIYKVDIEGYYSRLTGIFVETKEFVEMSSELVFIESEMTGKYQEVTVRIERDVVLVTDDPTAVNIFQTYDMKVGYNPFDTIRNYLYDETFCEKDGKFVEYVHE</sequence>
<organism evidence="1">
    <name type="scientific">termite gut metagenome</name>
    <dbReference type="NCBI Taxonomy" id="433724"/>
    <lineage>
        <taxon>unclassified sequences</taxon>
        <taxon>metagenomes</taxon>
        <taxon>organismal metagenomes</taxon>
    </lineage>
</organism>
<protein>
    <submittedName>
        <fullName evidence="1">Uncharacterized protein</fullName>
    </submittedName>
</protein>
<gene>
    <name evidence="1" type="ORF">EZS27_010890</name>
</gene>
<name>A0A5J4S7F7_9ZZZZ</name>
<reference evidence="1" key="1">
    <citation type="submission" date="2019-03" db="EMBL/GenBank/DDBJ databases">
        <title>Single cell metagenomics reveals metabolic interactions within the superorganism composed of flagellate Streblomastix strix and complex community of Bacteroidetes bacteria on its surface.</title>
        <authorList>
            <person name="Treitli S.C."/>
            <person name="Kolisko M."/>
            <person name="Husnik F."/>
            <person name="Keeling P."/>
            <person name="Hampl V."/>
        </authorList>
    </citation>
    <scope>NUCLEOTIDE SEQUENCE</scope>
    <source>
        <strain evidence="1">STM</strain>
    </source>
</reference>
<dbReference type="AlphaFoldDB" id="A0A5J4S7F7"/>
<dbReference type="EMBL" id="SNRY01000399">
    <property type="protein sequence ID" value="KAA6341303.1"/>
    <property type="molecule type" value="Genomic_DNA"/>
</dbReference>
<proteinExistence type="predicted"/>
<accession>A0A5J4S7F7</accession>
<evidence type="ECO:0000313" key="1">
    <source>
        <dbReference type="EMBL" id="KAA6341303.1"/>
    </source>
</evidence>